<dbReference type="Pfam" id="PF03683">
    <property type="entry name" value="UPF0175"/>
    <property type="match status" value="1"/>
</dbReference>
<dbReference type="PANTHER" id="PTHR37525">
    <property type="entry name" value="UPF0175 PROTEIN SSL1255"/>
    <property type="match status" value="1"/>
</dbReference>
<comment type="caution">
    <text evidence="2">The sequence shown here is derived from an EMBL/GenBank/DDBJ whole genome shotgun (WGS) entry which is preliminary data.</text>
</comment>
<dbReference type="InterPro" id="IPR005368">
    <property type="entry name" value="UPF0175"/>
</dbReference>
<dbReference type="Proteomes" id="UP000543224">
    <property type="component" value="Unassembled WGS sequence"/>
</dbReference>
<proteinExistence type="inferred from homology"/>
<feature type="non-terminal residue" evidence="2">
    <location>
        <position position="1"/>
    </location>
</feature>
<dbReference type="InterPro" id="IPR052264">
    <property type="entry name" value="UPF0175_domain"/>
</dbReference>
<comment type="similarity">
    <text evidence="1">Belongs to the UPF0175 family.</text>
</comment>
<reference evidence="2 3" key="1">
    <citation type="journal article" date="2020" name="Front. Microbiol.">
        <title>Single-cell genomics of novel Actinobacteria with the Wood-Ljungdahl pathway discovered in a serpentinizing system.</title>
        <authorList>
            <person name="Merino N."/>
            <person name="Kawai M."/>
            <person name="Boyd E.S."/>
            <person name="Colman D.R."/>
            <person name="McGlynn S.E."/>
            <person name="Nealson K.H."/>
            <person name="Kurokawa K."/>
            <person name="Hongoh Y."/>
        </authorList>
    </citation>
    <scope>NUCLEOTIDE SEQUENCE [LARGE SCALE GENOMIC DNA]</scope>
    <source>
        <strain evidence="2 3">S25</strain>
    </source>
</reference>
<evidence type="ECO:0000313" key="3">
    <source>
        <dbReference type="Proteomes" id="UP000543224"/>
    </source>
</evidence>
<evidence type="ECO:0000313" key="2">
    <source>
        <dbReference type="EMBL" id="GFP26452.1"/>
    </source>
</evidence>
<name>A0A6V8P1Q4_9ACTN</name>
<accession>A0A6V8P1Q4</accession>
<dbReference type="PANTHER" id="PTHR37525:SF1">
    <property type="entry name" value="UPF0175 PROTEIN SSL1255"/>
    <property type="match status" value="1"/>
</dbReference>
<gene>
    <name evidence="2" type="ORF">HKBW3S25_01945</name>
</gene>
<protein>
    <submittedName>
        <fullName evidence="2">Uncharacterized protein</fullName>
    </submittedName>
</protein>
<evidence type="ECO:0000256" key="1">
    <source>
        <dbReference type="ARBA" id="ARBA00005651"/>
    </source>
</evidence>
<organism evidence="2 3">
    <name type="scientific">Candidatus Hakubella thermalkaliphila</name>
    <dbReference type="NCBI Taxonomy" id="2754717"/>
    <lineage>
        <taxon>Bacteria</taxon>
        <taxon>Bacillati</taxon>
        <taxon>Actinomycetota</taxon>
        <taxon>Actinomycetota incertae sedis</taxon>
        <taxon>Candidatus Hakubellales</taxon>
        <taxon>Candidatus Hakubellaceae</taxon>
        <taxon>Candidatus Hakubella</taxon>
    </lineage>
</organism>
<sequence length="111" mass="13002">YLVQISRRWNWYNITNRMWKEVLIVAEVDVKLPEEIFTAAKLRKENASEEVRKLIALELFRENAVSMGKAAQIAGVPLADFMNLWARRGIPIHYTMDDLEIDRKTAERLNV</sequence>
<dbReference type="EMBL" id="BLRX01000621">
    <property type="protein sequence ID" value="GFP26452.1"/>
    <property type="molecule type" value="Genomic_DNA"/>
</dbReference>
<dbReference type="AlphaFoldDB" id="A0A6V8P1Q4"/>